<keyword evidence="7" id="KW-1185">Reference proteome</keyword>
<dbReference type="EMBL" id="JACXVP010000005">
    <property type="protein sequence ID" value="KAG5605312.1"/>
    <property type="molecule type" value="Genomic_DNA"/>
</dbReference>
<dbReference type="InterPro" id="IPR045002">
    <property type="entry name" value="Ech1-like"/>
</dbReference>
<accession>A0A9J5YZX9</accession>
<sequence>MLKTNKLEVAVQIFYPNHFPSARAVLTLVHYEIATKSPLAVIGTKAVLLRSRDLTVEQGLDYVATWNSGTLLSDDLKEAISAHSQKRKPKFAKL</sequence>
<evidence type="ECO:0000256" key="3">
    <source>
        <dbReference type="ARBA" id="ARBA00022832"/>
    </source>
</evidence>
<dbReference type="AlphaFoldDB" id="A0A9J5YZX9"/>
<name>A0A9J5YZX9_SOLCO</name>
<dbReference type="InterPro" id="IPR014748">
    <property type="entry name" value="Enoyl-CoA_hydra_C"/>
</dbReference>
<comment type="similarity">
    <text evidence="2">Belongs to the enoyl-CoA hydratase/isomerase family.</text>
</comment>
<evidence type="ECO:0000256" key="1">
    <source>
        <dbReference type="ARBA" id="ARBA00005005"/>
    </source>
</evidence>
<comment type="caution">
    <text evidence="6">The sequence shown here is derived from an EMBL/GenBank/DDBJ whole genome shotgun (WGS) entry which is preliminary data.</text>
</comment>
<evidence type="ECO:0000256" key="2">
    <source>
        <dbReference type="ARBA" id="ARBA00005254"/>
    </source>
</evidence>
<dbReference type="PANTHER" id="PTHR43149:SF1">
    <property type="entry name" value="DELTA(3,5)-DELTA(2,4)-DIENOYL-COA ISOMERASE, MITOCHONDRIAL"/>
    <property type="match status" value="1"/>
</dbReference>
<evidence type="ECO:0000256" key="5">
    <source>
        <dbReference type="ARBA" id="ARBA00023235"/>
    </source>
</evidence>
<dbReference type="Gene3D" id="1.10.12.10">
    <property type="entry name" value="Lyase 2-enoyl-coa Hydratase, Chain A, domain 2"/>
    <property type="match status" value="1"/>
</dbReference>
<dbReference type="GO" id="GO:0051750">
    <property type="term" value="F:delta(3,5)-delta(2,4)-dienoyl-CoA isomerase activity"/>
    <property type="evidence" value="ECO:0007669"/>
    <property type="project" value="TreeGrafter"/>
</dbReference>
<dbReference type="GO" id="GO:0006631">
    <property type="term" value="P:fatty acid metabolic process"/>
    <property type="evidence" value="ECO:0007669"/>
    <property type="project" value="UniProtKB-KW"/>
</dbReference>
<dbReference type="InterPro" id="IPR029045">
    <property type="entry name" value="ClpP/crotonase-like_dom_sf"/>
</dbReference>
<dbReference type="Proteomes" id="UP000824120">
    <property type="component" value="Chromosome 5"/>
</dbReference>
<dbReference type="OrthoDB" id="14970at2759"/>
<dbReference type="FunFam" id="1.10.12.10:FF:000004">
    <property type="entry name" value="Delta3,5-delta2,4-dienoyl-CoA isomerase"/>
    <property type="match status" value="1"/>
</dbReference>
<comment type="pathway">
    <text evidence="1">Lipid metabolism; fatty acid beta-oxidation.</text>
</comment>
<dbReference type="PANTHER" id="PTHR43149">
    <property type="entry name" value="ENOYL-COA HYDRATASE"/>
    <property type="match status" value="1"/>
</dbReference>
<keyword evidence="3" id="KW-0276">Fatty acid metabolism</keyword>
<keyword evidence="4" id="KW-0443">Lipid metabolism</keyword>
<protein>
    <submittedName>
        <fullName evidence="6">Uncharacterized protein</fullName>
    </submittedName>
</protein>
<evidence type="ECO:0000313" key="7">
    <source>
        <dbReference type="Proteomes" id="UP000824120"/>
    </source>
</evidence>
<organism evidence="6 7">
    <name type="scientific">Solanum commersonii</name>
    <name type="common">Commerson's wild potato</name>
    <name type="synonym">Commerson's nightshade</name>
    <dbReference type="NCBI Taxonomy" id="4109"/>
    <lineage>
        <taxon>Eukaryota</taxon>
        <taxon>Viridiplantae</taxon>
        <taxon>Streptophyta</taxon>
        <taxon>Embryophyta</taxon>
        <taxon>Tracheophyta</taxon>
        <taxon>Spermatophyta</taxon>
        <taxon>Magnoliopsida</taxon>
        <taxon>eudicotyledons</taxon>
        <taxon>Gunneridae</taxon>
        <taxon>Pentapetalae</taxon>
        <taxon>asterids</taxon>
        <taxon>lamiids</taxon>
        <taxon>Solanales</taxon>
        <taxon>Solanaceae</taxon>
        <taxon>Solanoideae</taxon>
        <taxon>Solaneae</taxon>
        <taxon>Solanum</taxon>
    </lineage>
</organism>
<gene>
    <name evidence="6" type="ORF">H5410_026804</name>
</gene>
<proteinExistence type="inferred from homology"/>
<dbReference type="SUPFAM" id="SSF52096">
    <property type="entry name" value="ClpP/crotonase"/>
    <property type="match status" value="1"/>
</dbReference>
<reference evidence="6 7" key="1">
    <citation type="submission" date="2020-09" db="EMBL/GenBank/DDBJ databases">
        <title>De no assembly of potato wild relative species, Solanum commersonii.</title>
        <authorList>
            <person name="Cho K."/>
        </authorList>
    </citation>
    <scope>NUCLEOTIDE SEQUENCE [LARGE SCALE GENOMIC DNA]</scope>
    <source>
        <strain evidence="6">LZ3.2</strain>
        <tissue evidence="6">Leaf</tissue>
    </source>
</reference>
<keyword evidence="5" id="KW-0413">Isomerase</keyword>
<dbReference type="GO" id="GO:0005777">
    <property type="term" value="C:peroxisome"/>
    <property type="evidence" value="ECO:0007669"/>
    <property type="project" value="TreeGrafter"/>
</dbReference>
<evidence type="ECO:0000313" key="6">
    <source>
        <dbReference type="EMBL" id="KAG5605312.1"/>
    </source>
</evidence>
<evidence type="ECO:0000256" key="4">
    <source>
        <dbReference type="ARBA" id="ARBA00023098"/>
    </source>
</evidence>